<evidence type="ECO:0000313" key="9">
    <source>
        <dbReference type="EMBL" id="RYQ97269.1"/>
    </source>
</evidence>
<evidence type="ECO:0000256" key="1">
    <source>
        <dbReference type="ARBA" id="ARBA00001971"/>
    </source>
</evidence>
<comment type="cofactor">
    <cofactor evidence="1">
        <name>heme</name>
        <dbReference type="ChEBI" id="CHEBI:30413"/>
    </cofactor>
</comment>
<dbReference type="EMBL" id="SDMP01000018">
    <property type="protein sequence ID" value="RYQ97269.1"/>
    <property type="molecule type" value="Genomic_DNA"/>
</dbReference>
<keyword evidence="7" id="KW-0503">Monooxygenase</keyword>
<evidence type="ECO:0000313" key="10">
    <source>
        <dbReference type="Proteomes" id="UP000289738"/>
    </source>
</evidence>
<evidence type="ECO:0000256" key="4">
    <source>
        <dbReference type="ARBA" id="ARBA00022723"/>
    </source>
</evidence>
<comment type="similarity">
    <text evidence="2">Belongs to the cytochrome P450 family.</text>
</comment>
<keyword evidence="3" id="KW-0349">Heme</keyword>
<dbReference type="AlphaFoldDB" id="A0A444Y5T8"/>
<dbReference type="Proteomes" id="UP000289738">
    <property type="component" value="Chromosome B08"/>
</dbReference>
<keyword evidence="6" id="KW-0408">Iron</keyword>
<organism evidence="9 10">
    <name type="scientific">Arachis hypogaea</name>
    <name type="common">Peanut</name>
    <dbReference type="NCBI Taxonomy" id="3818"/>
    <lineage>
        <taxon>Eukaryota</taxon>
        <taxon>Viridiplantae</taxon>
        <taxon>Streptophyta</taxon>
        <taxon>Embryophyta</taxon>
        <taxon>Tracheophyta</taxon>
        <taxon>Spermatophyta</taxon>
        <taxon>Magnoliopsida</taxon>
        <taxon>eudicotyledons</taxon>
        <taxon>Gunneridae</taxon>
        <taxon>Pentapetalae</taxon>
        <taxon>rosids</taxon>
        <taxon>fabids</taxon>
        <taxon>Fabales</taxon>
        <taxon>Fabaceae</taxon>
        <taxon>Papilionoideae</taxon>
        <taxon>50 kb inversion clade</taxon>
        <taxon>dalbergioids sensu lato</taxon>
        <taxon>Dalbergieae</taxon>
        <taxon>Pterocarpus clade</taxon>
        <taxon>Arachis</taxon>
    </lineage>
</organism>
<reference evidence="9 10" key="1">
    <citation type="submission" date="2019-01" db="EMBL/GenBank/DDBJ databases">
        <title>Sequencing of cultivated peanut Arachis hypogaea provides insights into genome evolution and oil improvement.</title>
        <authorList>
            <person name="Chen X."/>
        </authorList>
    </citation>
    <scope>NUCLEOTIDE SEQUENCE [LARGE SCALE GENOMIC DNA]</scope>
    <source>
        <strain evidence="10">cv. Fuhuasheng</strain>
        <tissue evidence="9">Leaves</tissue>
    </source>
</reference>
<keyword evidence="4" id="KW-0479">Metal-binding</keyword>
<dbReference type="GO" id="GO:0046872">
    <property type="term" value="F:metal ion binding"/>
    <property type="evidence" value="ECO:0007669"/>
    <property type="project" value="UniProtKB-KW"/>
</dbReference>
<evidence type="ECO:0000256" key="5">
    <source>
        <dbReference type="ARBA" id="ARBA00023002"/>
    </source>
</evidence>
<evidence type="ECO:0000256" key="2">
    <source>
        <dbReference type="ARBA" id="ARBA00010617"/>
    </source>
</evidence>
<feature type="compositionally biased region" description="Low complexity" evidence="8">
    <location>
        <begin position="29"/>
        <end position="54"/>
    </location>
</feature>
<protein>
    <submittedName>
        <fullName evidence="9">Uncharacterized protein</fullName>
    </submittedName>
</protein>
<evidence type="ECO:0000256" key="7">
    <source>
        <dbReference type="ARBA" id="ARBA00023033"/>
    </source>
</evidence>
<evidence type="ECO:0000256" key="3">
    <source>
        <dbReference type="ARBA" id="ARBA00022617"/>
    </source>
</evidence>
<dbReference type="GO" id="GO:0004497">
    <property type="term" value="F:monooxygenase activity"/>
    <property type="evidence" value="ECO:0007669"/>
    <property type="project" value="UniProtKB-KW"/>
</dbReference>
<name>A0A444Y5T8_ARAHY</name>
<keyword evidence="10" id="KW-1185">Reference proteome</keyword>
<dbReference type="STRING" id="3818.A0A444Y5T8"/>
<comment type="caution">
    <text evidence="9">The sequence shown here is derived from an EMBL/GenBank/DDBJ whole genome shotgun (WGS) entry which is preliminary data.</text>
</comment>
<gene>
    <name evidence="9" type="ORF">Ahy_B08g093301</name>
</gene>
<dbReference type="PANTHER" id="PTHR24296">
    <property type="entry name" value="CYTOCHROME P450"/>
    <property type="match status" value="1"/>
</dbReference>
<proteinExistence type="inferred from homology"/>
<feature type="region of interest" description="Disordered" evidence="8">
    <location>
        <begin position="29"/>
        <end position="58"/>
    </location>
</feature>
<accession>A0A444Y5T8</accession>
<sequence length="189" mass="21712">MSWTTYFPNFCDWYTHLFCSSPTKKSTFTSSLAASPPTSTPSTTSSRSSSTTTPKARLSPLSSKQYRFLDIRTSREDSPSISYKNSHLEWTPSTSFLISRSPSWQTVSTSHPSYQYNKQCYRSLLIWKLKQLLNISSEKKMKETIRVVDNAAMEMIRQRRSEMVTTTMTGLNKSDLLSRFMGSIEDDKY</sequence>
<evidence type="ECO:0000256" key="8">
    <source>
        <dbReference type="SAM" id="MobiDB-lite"/>
    </source>
</evidence>
<evidence type="ECO:0000256" key="6">
    <source>
        <dbReference type="ARBA" id="ARBA00023004"/>
    </source>
</evidence>
<keyword evidence="5" id="KW-0560">Oxidoreductase</keyword>